<evidence type="ECO:0000313" key="1">
    <source>
        <dbReference type="EMBL" id="KAF4086359.1"/>
    </source>
</evidence>
<organism evidence="1 2">
    <name type="scientific">Ameiurus melas</name>
    <name type="common">Black bullhead</name>
    <name type="synonym">Silurus melas</name>
    <dbReference type="NCBI Taxonomy" id="219545"/>
    <lineage>
        <taxon>Eukaryota</taxon>
        <taxon>Metazoa</taxon>
        <taxon>Chordata</taxon>
        <taxon>Craniata</taxon>
        <taxon>Vertebrata</taxon>
        <taxon>Euteleostomi</taxon>
        <taxon>Actinopterygii</taxon>
        <taxon>Neopterygii</taxon>
        <taxon>Teleostei</taxon>
        <taxon>Ostariophysi</taxon>
        <taxon>Siluriformes</taxon>
        <taxon>Ictaluridae</taxon>
        <taxon>Ameiurus</taxon>
    </lineage>
</organism>
<keyword evidence="2" id="KW-1185">Reference proteome</keyword>
<sequence length="70" mass="7700">MWRAKSSATKMVQDILGADSPVLTGGLESEAEPVEQRETALLPHLFITVGKSSFNTTSVPDLQHRQQLHL</sequence>
<name>A0A7J6AW32_AMEME</name>
<dbReference type="AlphaFoldDB" id="A0A7J6AW32"/>
<protein>
    <submittedName>
        <fullName evidence="1">Uncharacterized protein</fullName>
    </submittedName>
</protein>
<accession>A0A7J6AW32</accession>
<reference evidence="1 2" key="1">
    <citation type="submission" date="2020-02" db="EMBL/GenBank/DDBJ databases">
        <title>A chromosome-scale genome assembly of the black bullhead catfish (Ameiurus melas).</title>
        <authorList>
            <person name="Wen M."/>
            <person name="Zham M."/>
            <person name="Cabau C."/>
            <person name="Klopp C."/>
            <person name="Donnadieu C."/>
            <person name="Roques C."/>
            <person name="Bouchez O."/>
            <person name="Lampietro C."/>
            <person name="Jouanno E."/>
            <person name="Herpin A."/>
            <person name="Louis A."/>
            <person name="Berthelot C."/>
            <person name="Parey E."/>
            <person name="Roest-Crollius H."/>
            <person name="Braasch I."/>
            <person name="Postlethwait J."/>
            <person name="Robinson-Rechavi M."/>
            <person name="Echchiki A."/>
            <person name="Begum T."/>
            <person name="Montfort J."/>
            <person name="Schartl M."/>
            <person name="Bobe J."/>
            <person name="Guiguen Y."/>
        </authorList>
    </citation>
    <scope>NUCLEOTIDE SEQUENCE [LARGE SCALE GENOMIC DNA]</scope>
    <source>
        <strain evidence="1">M_S1</strain>
        <tissue evidence="1">Blood</tissue>
    </source>
</reference>
<proteinExistence type="predicted"/>
<comment type="caution">
    <text evidence="1">The sequence shown here is derived from an EMBL/GenBank/DDBJ whole genome shotgun (WGS) entry which is preliminary data.</text>
</comment>
<evidence type="ECO:0000313" key="2">
    <source>
        <dbReference type="Proteomes" id="UP000593565"/>
    </source>
</evidence>
<dbReference type="EMBL" id="JAAGNN010000008">
    <property type="protein sequence ID" value="KAF4086359.1"/>
    <property type="molecule type" value="Genomic_DNA"/>
</dbReference>
<dbReference type="Proteomes" id="UP000593565">
    <property type="component" value="Unassembled WGS sequence"/>
</dbReference>
<gene>
    <name evidence="1" type="ORF">AMELA_G00105590</name>
</gene>